<feature type="compositionally biased region" description="Basic residues" evidence="6">
    <location>
        <begin position="224"/>
        <end position="236"/>
    </location>
</feature>
<proteinExistence type="predicted"/>
<evidence type="ECO:0000256" key="2">
    <source>
        <dbReference type="ARBA" id="ARBA00023015"/>
    </source>
</evidence>
<keyword evidence="4" id="KW-0804">Transcription</keyword>
<reference evidence="8" key="1">
    <citation type="journal article" date="2015" name="Nat. Genet.">
        <title>The pineapple genome and the evolution of CAM photosynthesis.</title>
        <authorList>
            <person name="Ming R."/>
            <person name="VanBuren R."/>
            <person name="Wai C.M."/>
            <person name="Tang H."/>
            <person name="Schatz M.C."/>
            <person name="Bowers J.E."/>
            <person name="Lyons E."/>
            <person name="Wang M.L."/>
            <person name="Chen J."/>
            <person name="Biggers E."/>
            <person name="Zhang J."/>
            <person name="Huang L."/>
            <person name="Zhang L."/>
            <person name="Miao W."/>
            <person name="Zhang J."/>
            <person name="Ye Z."/>
            <person name="Miao C."/>
            <person name="Lin Z."/>
            <person name="Wang H."/>
            <person name="Zhou H."/>
            <person name="Yim W.C."/>
            <person name="Priest H.D."/>
            <person name="Zheng C."/>
            <person name="Woodhouse M."/>
            <person name="Edger P.P."/>
            <person name="Guyot R."/>
            <person name="Guo H.B."/>
            <person name="Guo H."/>
            <person name="Zheng G."/>
            <person name="Singh R."/>
            <person name="Sharma A."/>
            <person name="Min X."/>
            <person name="Zheng Y."/>
            <person name="Lee H."/>
            <person name="Gurtowski J."/>
            <person name="Sedlazeck F.J."/>
            <person name="Harkess A."/>
            <person name="McKain M.R."/>
            <person name="Liao Z."/>
            <person name="Fang J."/>
            <person name="Liu J."/>
            <person name="Zhang X."/>
            <person name="Zhang Q."/>
            <person name="Hu W."/>
            <person name="Qin Y."/>
            <person name="Wang K."/>
            <person name="Chen L.Y."/>
            <person name="Shirley N."/>
            <person name="Lin Y.R."/>
            <person name="Liu L.Y."/>
            <person name="Hernandez A.G."/>
            <person name="Wright C.L."/>
            <person name="Bulone V."/>
            <person name="Tuskan G.A."/>
            <person name="Heath K."/>
            <person name="Zee F."/>
            <person name="Moore P.H."/>
            <person name="Sunkar R."/>
            <person name="Leebens-Mack J.H."/>
            <person name="Mockler T."/>
            <person name="Bennetzen J.L."/>
            <person name="Freeling M."/>
            <person name="Sankoff D."/>
            <person name="Paterson A.H."/>
            <person name="Zhu X."/>
            <person name="Yang X."/>
            <person name="Smith J.A."/>
            <person name="Cushman J.C."/>
            <person name="Paull R.E."/>
            <person name="Yu Q."/>
        </authorList>
    </citation>
    <scope>NUCLEOTIDE SEQUENCE [LARGE SCALE GENOMIC DNA]</scope>
    <source>
        <strain evidence="8">cv. F153</strain>
    </source>
</reference>
<dbReference type="SUPFAM" id="SSF118290">
    <property type="entry name" value="WRKY DNA-binding domain"/>
    <property type="match status" value="1"/>
</dbReference>
<keyword evidence="2" id="KW-0805">Transcription regulation</keyword>
<dbReference type="PROSITE" id="PS50811">
    <property type="entry name" value="WRKY"/>
    <property type="match status" value="1"/>
</dbReference>
<dbReference type="Pfam" id="PF10533">
    <property type="entry name" value="Plant_zn_clust"/>
    <property type="match status" value="1"/>
</dbReference>
<dbReference type="InterPro" id="IPR018872">
    <property type="entry name" value="Zn-cluster-dom"/>
</dbReference>
<dbReference type="GO" id="GO:0003700">
    <property type="term" value="F:DNA-binding transcription factor activity"/>
    <property type="evidence" value="ECO:0007669"/>
    <property type="project" value="InterPro"/>
</dbReference>
<comment type="subcellular location">
    <subcellularLocation>
        <location evidence="1">Nucleus</location>
    </subcellularLocation>
</comment>
<dbReference type="Pfam" id="PF03106">
    <property type="entry name" value="WRKY"/>
    <property type="match status" value="1"/>
</dbReference>
<dbReference type="Proteomes" id="UP000515123">
    <property type="component" value="Linkage group 19"/>
</dbReference>
<feature type="compositionally biased region" description="Low complexity" evidence="6">
    <location>
        <begin position="172"/>
        <end position="188"/>
    </location>
</feature>
<dbReference type="GO" id="GO:0005634">
    <property type="term" value="C:nucleus"/>
    <property type="evidence" value="ECO:0007669"/>
    <property type="project" value="UniProtKB-SubCell"/>
</dbReference>
<keyword evidence="8" id="KW-1185">Reference proteome</keyword>
<feature type="compositionally biased region" description="Low complexity" evidence="6">
    <location>
        <begin position="205"/>
        <end position="220"/>
    </location>
</feature>
<keyword evidence="3" id="KW-0238">DNA-binding</keyword>
<dbReference type="GO" id="GO:0043565">
    <property type="term" value="F:sequence-specific DNA binding"/>
    <property type="evidence" value="ECO:0007669"/>
    <property type="project" value="InterPro"/>
</dbReference>
<dbReference type="AlphaFoldDB" id="A0A6P5GMK2"/>
<gene>
    <name evidence="9" type="primary">LOC109724662</name>
</gene>
<accession>A0A6P5GMK2</accession>
<evidence type="ECO:0000256" key="4">
    <source>
        <dbReference type="ARBA" id="ARBA00023163"/>
    </source>
</evidence>
<dbReference type="PANTHER" id="PTHR31282">
    <property type="entry name" value="WRKY TRANSCRIPTION FACTOR 21-RELATED"/>
    <property type="match status" value="1"/>
</dbReference>
<reference evidence="9" key="2">
    <citation type="submission" date="2025-08" db="UniProtKB">
        <authorList>
            <consortium name="RefSeq"/>
        </authorList>
    </citation>
    <scope>IDENTIFICATION</scope>
    <source>
        <tissue evidence="9">Leaf</tissue>
    </source>
</reference>
<organism evidence="8 9">
    <name type="scientific">Ananas comosus</name>
    <name type="common">Pineapple</name>
    <name type="synonym">Ananas ananas</name>
    <dbReference type="NCBI Taxonomy" id="4615"/>
    <lineage>
        <taxon>Eukaryota</taxon>
        <taxon>Viridiplantae</taxon>
        <taxon>Streptophyta</taxon>
        <taxon>Embryophyta</taxon>
        <taxon>Tracheophyta</taxon>
        <taxon>Spermatophyta</taxon>
        <taxon>Magnoliopsida</taxon>
        <taxon>Liliopsida</taxon>
        <taxon>Poales</taxon>
        <taxon>Bromeliaceae</taxon>
        <taxon>Bromelioideae</taxon>
        <taxon>Ananas</taxon>
    </lineage>
</organism>
<protein>
    <submittedName>
        <fullName evidence="9">Probable WRKY transcription factor 17</fullName>
    </submittedName>
</protein>
<dbReference type="InterPro" id="IPR036576">
    <property type="entry name" value="WRKY_dom_sf"/>
</dbReference>
<keyword evidence="5" id="KW-0539">Nucleus</keyword>
<name>A0A6P5GMK2_ANACO</name>
<evidence type="ECO:0000256" key="6">
    <source>
        <dbReference type="SAM" id="MobiDB-lite"/>
    </source>
</evidence>
<evidence type="ECO:0000256" key="3">
    <source>
        <dbReference type="ARBA" id="ARBA00023125"/>
    </source>
</evidence>
<feature type="region of interest" description="Disordered" evidence="6">
    <location>
        <begin position="158"/>
        <end position="269"/>
    </location>
</feature>
<evidence type="ECO:0000259" key="7">
    <source>
        <dbReference type="PROSITE" id="PS50811"/>
    </source>
</evidence>
<dbReference type="InterPro" id="IPR044810">
    <property type="entry name" value="WRKY_plant"/>
</dbReference>
<evidence type="ECO:0000256" key="1">
    <source>
        <dbReference type="ARBA" id="ARBA00004123"/>
    </source>
</evidence>
<dbReference type="GeneID" id="109724662"/>
<feature type="compositionally biased region" description="Pro residues" evidence="6">
    <location>
        <begin position="104"/>
        <end position="123"/>
    </location>
</feature>
<dbReference type="OrthoDB" id="777189at2759"/>
<evidence type="ECO:0000256" key="5">
    <source>
        <dbReference type="ARBA" id="ARBA00023242"/>
    </source>
</evidence>
<evidence type="ECO:0000313" key="8">
    <source>
        <dbReference type="Proteomes" id="UP000515123"/>
    </source>
</evidence>
<feature type="domain" description="WRKY" evidence="7">
    <location>
        <begin position="244"/>
        <end position="310"/>
    </location>
</feature>
<feature type="compositionally biased region" description="Low complexity" evidence="6">
    <location>
        <begin position="93"/>
        <end position="103"/>
    </location>
</feature>
<evidence type="ECO:0000313" key="9">
    <source>
        <dbReference type="RefSeq" id="XP_020109139.1"/>
    </source>
</evidence>
<dbReference type="RefSeq" id="XP_020109139.1">
    <property type="nucleotide sequence ID" value="XM_020253550.1"/>
</dbReference>
<feature type="region of interest" description="Disordered" evidence="6">
    <location>
        <begin position="87"/>
        <end position="144"/>
    </location>
</feature>
<sequence>MTVDLMGYAKMDEQMAIQEAAAAGLRSLERLVHQLSRRGPSEPFDCKEIADQTVSKFRKVISILDRTGHARFRRGPVPVRVPVQQQTLDEPRSQSQPQPQTPTLAPPPSIAPPPPPPPPPPPQTLTLDFTKPSPAAARSGHAKEGFSISAPISSATSSFFSSLSAGDPSVTKGNGNPPLGAAAAAAAGKPPPPPPPYKRKCPDHSAAASAGATKPSASASRCHCSNKRKNRVKKTIRVPVTSSKISDIPPDEYSWRKYGQKPIKGSPHPRNYYKCSSVRGCPARKHVERAMDDPTVLVVTYEWEHRHTPNPAAPAQSQPSIP</sequence>
<dbReference type="FunFam" id="2.20.25.80:FF:000004">
    <property type="entry name" value="WRKY transcription factor 65"/>
    <property type="match status" value="1"/>
</dbReference>
<dbReference type="SMART" id="SM00774">
    <property type="entry name" value="WRKY"/>
    <property type="match status" value="1"/>
</dbReference>
<dbReference type="InterPro" id="IPR003657">
    <property type="entry name" value="WRKY_dom"/>
</dbReference>
<dbReference type="Gene3D" id="2.20.25.80">
    <property type="entry name" value="WRKY domain"/>
    <property type="match status" value="1"/>
</dbReference>